<reference evidence="2" key="1">
    <citation type="submission" date="2021-04" db="EMBL/GenBank/DDBJ databases">
        <title>Dactylosporangium aurantiacum NRRL B-8018 full assembly.</title>
        <authorList>
            <person name="Hartkoorn R.C."/>
            <person name="Beaudoing E."/>
            <person name="Hot D."/>
        </authorList>
    </citation>
    <scope>NUCLEOTIDE SEQUENCE</scope>
    <source>
        <strain evidence="2">NRRL B-8018</strain>
    </source>
</reference>
<keyword evidence="3" id="KW-1185">Reference proteome</keyword>
<dbReference type="Gene3D" id="2.60.40.10">
    <property type="entry name" value="Immunoglobulins"/>
    <property type="match status" value="2"/>
</dbReference>
<feature type="signal peptide" evidence="1">
    <location>
        <begin position="1"/>
        <end position="19"/>
    </location>
</feature>
<dbReference type="Proteomes" id="UP001058003">
    <property type="component" value="Chromosome"/>
</dbReference>
<evidence type="ECO:0000313" key="2">
    <source>
        <dbReference type="EMBL" id="UWZ52704.1"/>
    </source>
</evidence>
<dbReference type="OrthoDB" id="6074739at2"/>
<dbReference type="SUPFAM" id="SSF117074">
    <property type="entry name" value="Hypothetical protein PA1324"/>
    <property type="match status" value="1"/>
</dbReference>
<evidence type="ECO:0000256" key="1">
    <source>
        <dbReference type="SAM" id="SignalP"/>
    </source>
</evidence>
<dbReference type="GO" id="GO:0005975">
    <property type="term" value="P:carbohydrate metabolic process"/>
    <property type="evidence" value="ECO:0007669"/>
    <property type="project" value="UniProtKB-ARBA"/>
</dbReference>
<protein>
    <recommendedName>
        <fullName evidence="4">SD-repeat containing protein B domain-containing protein</fullName>
    </recommendedName>
</protein>
<feature type="chain" id="PRO_5040372239" description="SD-repeat containing protein B domain-containing protein" evidence="1">
    <location>
        <begin position="20"/>
        <end position="759"/>
    </location>
</feature>
<name>A0A9Q9ME06_9ACTN</name>
<sequence>MLLRAVVLALLLGAGAVVAVAPHAAATPNLCDEPWDDEQDMADAYGAYCRSTWLVDPGVGHFLDRRQLLDAAPLYAAHGFSRQWLWYAPSTSVSIPSGSAQEWVGCPAGTHVGGTCPSDVTLHHHPILASFRQRPLHLSVFSYGGRSIARLCGNFFYPPATAGVPVPHLTAEKFDDRNRNGARDAGEPGLAGWTFRIERLGSTFGDQPTGEVTRVTTGADGTLDLALDGIGPGTYAAEELPQDGWAATTPARQTFVVSDGAGDAEVAHLRFGNAETRADLVKADFRLVDPPARLDAHTAADLTVRAVLRNDGPADATAADTVDVAVPEDCRAQPAHAEVSRFLAAGASVTVDIPVRLVCDRPSFHPVTFTDHLAVGTTGVEDPDPGDNTVAFEHVFPVFDRADVTLHGTTVTCPDRGAVGTVFTCTVEAVVTDAGPYGPAGAGVTFGLHPPADCTATDVGGSGTQPLTLEVGTPVTVVSSWQVRCASRSFHPVTATAAAVLDHLHVEDPRPDNGAGTAATTVPVFEPVDLAVTGLDVRCTERESSTAASSCTATATVRNAGPAPGVATVTTLTVAPAPGCTAVPAAVQRTAAVLDAGTVRTVTATWQLTCTSAGRHGVTVTAAVRADEPHAEDLTTGNDTTVTVWGPADVKPRSLPSSVNVGKEGVVPFALLSTATFDATAGVDPASLRFGRLGTEDSVVSCAPGGEDVNDDGRPDLVCRAQTQAAGLQCTTTVALVTGLLRDGTAYRAEDDVRIVGCR</sequence>
<organism evidence="2 3">
    <name type="scientific">Dactylosporangium aurantiacum</name>
    <dbReference type="NCBI Taxonomy" id="35754"/>
    <lineage>
        <taxon>Bacteria</taxon>
        <taxon>Bacillati</taxon>
        <taxon>Actinomycetota</taxon>
        <taxon>Actinomycetes</taxon>
        <taxon>Micromonosporales</taxon>
        <taxon>Micromonosporaceae</taxon>
        <taxon>Dactylosporangium</taxon>
    </lineage>
</organism>
<keyword evidence="1" id="KW-0732">Signal</keyword>
<dbReference type="EMBL" id="CP073767">
    <property type="protein sequence ID" value="UWZ52704.1"/>
    <property type="molecule type" value="Genomic_DNA"/>
</dbReference>
<evidence type="ECO:0000313" key="3">
    <source>
        <dbReference type="Proteomes" id="UP001058003"/>
    </source>
</evidence>
<dbReference type="RefSeq" id="WP_033359506.1">
    <property type="nucleotide sequence ID" value="NZ_CP073767.1"/>
</dbReference>
<dbReference type="InterPro" id="IPR013783">
    <property type="entry name" value="Ig-like_fold"/>
</dbReference>
<dbReference type="AlphaFoldDB" id="A0A9Q9ME06"/>
<dbReference type="KEGG" id="daur:Daura_39740"/>
<accession>A0A9Q9ME06</accession>
<gene>
    <name evidence="2" type="ORF">Daura_39740</name>
</gene>
<evidence type="ECO:0008006" key="4">
    <source>
        <dbReference type="Google" id="ProtNLM"/>
    </source>
</evidence>
<proteinExistence type="predicted"/>